<dbReference type="Pfam" id="PF13408">
    <property type="entry name" value="Zn_ribbon_recom"/>
    <property type="match status" value="1"/>
</dbReference>
<keyword evidence="2" id="KW-0233">DNA recombination</keyword>
<feature type="domain" description="Recombinase" evidence="4">
    <location>
        <begin position="175"/>
        <end position="300"/>
    </location>
</feature>
<organism evidence="5 6">
    <name type="scientific">Alkalibacter rhizosphaerae</name>
    <dbReference type="NCBI Taxonomy" id="2815577"/>
    <lineage>
        <taxon>Bacteria</taxon>
        <taxon>Bacillati</taxon>
        <taxon>Bacillota</taxon>
        <taxon>Clostridia</taxon>
        <taxon>Eubacteriales</taxon>
        <taxon>Eubacteriaceae</taxon>
        <taxon>Alkalibacter</taxon>
    </lineage>
</organism>
<dbReference type="CDD" id="cd00338">
    <property type="entry name" value="Ser_Recombinase"/>
    <property type="match status" value="1"/>
</dbReference>
<keyword evidence="6" id="KW-1185">Reference proteome</keyword>
<dbReference type="InterPro" id="IPR038109">
    <property type="entry name" value="DNA_bind_recomb_sf"/>
</dbReference>
<dbReference type="GO" id="GO:0003677">
    <property type="term" value="F:DNA binding"/>
    <property type="evidence" value="ECO:0007669"/>
    <property type="project" value="UniProtKB-KW"/>
</dbReference>
<dbReference type="Gene3D" id="3.90.1750.20">
    <property type="entry name" value="Putative Large Serine Recombinase, Chain B, Domain 2"/>
    <property type="match status" value="1"/>
</dbReference>
<dbReference type="Pfam" id="PF07508">
    <property type="entry name" value="Recombinase"/>
    <property type="match status" value="1"/>
</dbReference>
<dbReference type="Pfam" id="PF00239">
    <property type="entry name" value="Resolvase"/>
    <property type="match status" value="1"/>
</dbReference>
<evidence type="ECO:0000256" key="2">
    <source>
        <dbReference type="ARBA" id="ARBA00023172"/>
    </source>
</evidence>
<dbReference type="Gene3D" id="3.40.50.1390">
    <property type="entry name" value="Resolvase, N-terminal catalytic domain"/>
    <property type="match status" value="1"/>
</dbReference>
<evidence type="ECO:0000259" key="3">
    <source>
        <dbReference type="PROSITE" id="PS51736"/>
    </source>
</evidence>
<dbReference type="Proteomes" id="UP000663499">
    <property type="component" value="Chromosome"/>
</dbReference>
<reference evidence="5" key="1">
    <citation type="submission" date="2021-03" db="EMBL/GenBank/DDBJ databases">
        <title>Alkalibacter marinus sp. nov., isolated from tidal flat sediment.</title>
        <authorList>
            <person name="Namirimu T."/>
            <person name="Yang J.-A."/>
            <person name="Yang S.-H."/>
            <person name="Kim Y.-J."/>
            <person name="Kwon K.K."/>
        </authorList>
    </citation>
    <scope>NUCLEOTIDE SEQUENCE</scope>
    <source>
        <strain evidence="5">ES005</strain>
    </source>
</reference>
<dbReference type="InterPro" id="IPR025827">
    <property type="entry name" value="Zn_ribbon_recom_dom"/>
</dbReference>
<feature type="domain" description="Resolvase/invertase-type recombinase catalytic" evidence="3">
    <location>
        <begin position="19"/>
        <end position="166"/>
    </location>
</feature>
<dbReference type="SUPFAM" id="SSF53041">
    <property type="entry name" value="Resolvase-like"/>
    <property type="match status" value="1"/>
</dbReference>
<dbReference type="InterPro" id="IPR006119">
    <property type="entry name" value="Resolv_N"/>
</dbReference>
<keyword evidence="1" id="KW-0238">DNA-binding</keyword>
<evidence type="ECO:0000313" key="6">
    <source>
        <dbReference type="Proteomes" id="UP000663499"/>
    </source>
</evidence>
<dbReference type="EMBL" id="CP071444">
    <property type="protein sequence ID" value="QSX09526.1"/>
    <property type="molecule type" value="Genomic_DNA"/>
</dbReference>
<dbReference type="AlphaFoldDB" id="A0A974XPA8"/>
<sequence length="427" mass="48520">MRVKVIKPTAENANNKKLKVCAYARVSTDSLKQEDSLDNQTLTYERVISSNPEYEYVGIFADQGISGYSENRPAFQEVLERARAGDIDLIITKSVSRFARNTVTVLKVARELRELGVGIFFEEQNINTLSGDGEMMLTVLAAFAQEESRSISQNTKWGISKKFARGEIRINTNRFMGYDKNDKRELIINTVEAEVVRRIFQMYLEGVGSFTIAAKLNEEGIPTATGTTWKDNTIINMLKNEKYKGDYLLQKFYTPEGEIRKFKANNGEVKAYYIKDNHRAIISAEDWEKAQKIMEDRKQERSIGTEGTDKYKNRYPLSGMLICPYCGNTLKRTQGYQKRIEWRCSTYIKEGKKACKGVKINDGVVSKKNFTVPTVIEEVIINGEKHYSYTSKTDYDRGAPDEAGATASKDGSVLSRVHRPRRAAIKL</sequence>
<name>A0A974XPA8_9FIRM</name>
<dbReference type="InterPro" id="IPR050639">
    <property type="entry name" value="SSR_resolvase"/>
</dbReference>
<protein>
    <submittedName>
        <fullName evidence="5">Recombinase family protein</fullName>
    </submittedName>
</protein>
<evidence type="ECO:0000313" key="5">
    <source>
        <dbReference type="EMBL" id="QSX09526.1"/>
    </source>
</evidence>
<evidence type="ECO:0000259" key="4">
    <source>
        <dbReference type="PROSITE" id="PS51737"/>
    </source>
</evidence>
<dbReference type="SMART" id="SM00857">
    <property type="entry name" value="Resolvase"/>
    <property type="match status" value="1"/>
</dbReference>
<dbReference type="PANTHER" id="PTHR30461:SF2">
    <property type="entry name" value="SERINE RECOMBINASE PINE-RELATED"/>
    <property type="match status" value="1"/>
</dbReference>
<dbReference type="RefSeq" id="WP_207300857.1">
    <property type="nucleotide sequence ID" value="NZ_CP071444.1"/>
</dbReference>
<dbReference type="InterPro" id="IPR036162">
    <property type="entry name" value="Resolvase-like_N_sf"/>
</dbReference>
<dbReference type="PROSITE" id="PS51736">
    <property type="entry name" value="RECOMBINASES_3"/>
    <property type="match status" value="1"/>
</dbReference>
<evidence type="ECO:0000256" key="1">
    <source>
        <dbReference type="ARBA" id="ARBA00023125"/>
    </source>
</evidence>
<dbReference type="KEGG" id="alka:J0B03_05545"/>
<gene>
    <name evidence="5" type="ORF">J0B03_05545</name>
</gene>
<dbReference type="PROSITE" id="PS51737">
    <property type="entry name" value="RECOMBINASE_DNA_BIND"/>
    <property type="match status" value="1"/>
</dbReference>
<dbReference type="InterPro" id="IPR011109">
    <property type="entry name" value="DNA_bind_recombinase_dom"/>
</dbReference>
<proteinExistence type="predicted"/>
<dbReference type="PANTHER" id="PTHR30461">
    <property type="entry name" value="DNA-INVERTASE FROM LAMBDOID PROPHAGE"/>
    <property type="match status" value="1"/>
</dbReference>
<accession>A0A974XPA8</accession>
<dbReference type="GO" id="GO:0000150">
    <property type="term" value="F:DNA strand exchange activity"/>
    <property type="evidence" value="ECO:0007669"/>
    <property type="project" value="InterPro"/>
</dbReference>